<evidence type="ECO:0000256" key="1">
    <source>
        <dbReference type="SAM" id="MobiDB-lite"/>
    </source>
</evidence>
<name>A0A5N5EB25_9ACTN</name>
<feature type="region of interest" description="Disordered" evidence="1">
    <location>
        <begin position="125"/>
        <end position="149"/>
    </location>
</feature>
<comment type="caution">
    <text evidence="3">The sequence shown here is derived from an EMBL/GenBank/DDBJ whole genome shotgun (WGS) entry which is preliminary data.</text>
</comment>
<protein>
    <recommendedName>
        <fullName evidence="2">DUF6292 domain-containing protein</fullName>
    </recommendedName>
</protein>
<dbReference type="EMBL" id="VYUA01000090">
    <property type="protein sequence ID" value="KAB2587576.1"/>
    <property type="molecule type" value="Genomic_DNA"/>
</dbReference>
<dbReference type="Proteomes" id="UP000326907">
    <property type="component" value="Unassembled WGS sequence"/>
</dbReference>
<dbReference type="InterPro" id="IPR046259">
    <property type="entry name" value="DUF6292"/>
</dbReference>
<dbReference type="AlphaFoldDB" id="A0A5N5EB25"/>
<dbReference type="RefSeq" id="WP_151514154.1">
    <property type="nucleotide sequence ID" value="NZ_VYUA01000090.1"/>
</dbReference>
<proteinExistence type="predicted"/>
<dbReference type="Pfam" id="PF19809">
    <property type="entry name" value="DUF6292"/>
    <property type="match status" value="1"/>
</dbReference>
<sequence>MIRAGRQHLVRTLADLAAQRGVGIDRYNRLKPYAAEGFPAPVSSKESRTRLYDGEQVDAYLLGKPVPPLPEEEDDGDLLDRRECAALIGVSPRSWDVYKNDPALTEAKVEAGGVEHWPRRAVKEFQAGRPGREASATAGGRPPRTGDQVPRDQVPALVAELLDADPAVSAATVTAQLGVHRDTAQDALTRLRADRIADHIEAHPTPTLTPAAAAAQLGYPAGQVRRATARAEVVLRARHVAPYLAGVAAALHRAGWATRETEPDVQFPGDDRVVAALVLDGAQAPAPALVWDERYGWRTAASRRHPITKGAVPPSEGGGVRYLTGGITPPPGDVVTALTP</sequence>
<feature type="domain" description="DUF6292" evidence="2">
    <location>
        <begin position="243"/>
        <end position="338"/>
    </location>
</feature>
<reference evidence="3 4" key="1">
    <citation type="submission" date="2019-09" db="EMBL/GenBank/DDBJ databases">
        <authorList>
            <person name="Liu P."/>
        </authorList>
    </citation>
    <scope>NUCLEOTIDE SEQUENCE [LARGE SCALE GENOMIC DNA]</scope>
    <source>
        <strain evidence="3 4">TRM68085</strain>
    </source>
</reference>
<organism evidence="3 4">
    <name type="scientific">Streptomyces arboris</name>
    <dbReference type="NCBI Taxonomy" id="2600619"/>
    <lineage>
        <taxon>Bacteria</taxon>
        <taxon>Bacillati</taxon>
        <taxon>Actinomycetota</taxon>
        <taxon>Actinomycetes</taxon>
        <taxon>Kitasatosporales</taxon>
        <taxon>Streptomycetaceae</taxon>
        <taxon>Streptomyces</taxon>
    </lineage>
</organism>
<evidence type="ECO:0000313" key="4">
    <source>
        <dbReference type="Proteomes" id="UP000326907"/>
    </source>
</evidence>
<evidence type="ECO:0000313" key="3">
    <source>
        <dbReference type="EMBL" id="KAB2587576.1"/>
    </source>
</evidence>
<accession>A0A5N5EB25</accession>
<gene>
    <name evidence="3" type="ORF">F5983_37230</name>
</gene>
<evidence type="ECO:0000259" key="2">
    <source>
        <dbReference type="Pfam" id="PF19809"/>
    </source>
</evidence>
<keyword evidence="4" id="KW-1185">Reference proteome</keyword>